<reference evidence="6 7" key="1">
    <citation type="submission" date="2023-08" db="EMBL/GenBank/DDBJ databases">
        <title>Black Yeasts Isolated from many extreme environments.</title>
        <authorList>
            <person name="Coleine C."/>
            <person name="Stajich J.E."/>
            <person name="Selbmann L."/>
        </authorList>
    </citation>
    <scope>NUCLEOTIDE SEQUENCE [LARGE SCALE GENOMIC DNA]</scope>
    <source>
        <strain evidence="6 7">CCFEE 6328</strain>
    </source>
</reference>
<comment type="caution">
    <text evidence="6">The sequence shown here is derived from an EMBL/GenBank/DDBJ whole genome shotgun (WGS) entry which is preliminary data.</text>
</comment>
<feature type="signal peptide" evidence="5">
    <location>
        <begin position="1"/>
        <end position="19"/>
    </location>
</feature>
<evidence type="ECO:0000313" key="6">
    <source>
        <dbReference type="EMBL" id="KAK5055797.1"/>
    </source>
</evidence>
<dbReference type="Gene3D" id="1.10.630.10">
    <property type="entry name" value="Cytochrome P450"/>
    <property type="match status" value="1"/>
</dbReference>
<evidence type="ECO:0000256" key="2">
    <source>
        <dbReference type="ARBA" id="ARBA00022723"/>
    </source>
</evidence>
<dbReference type="Proteomes" id="UP001345691">
    <property type="component" value="Unassembled WGS sequence"/>
</dbReference>
<evidence type="ECO:0000256" key="1">
    <source>
        <dbReference type="ARBA" id="ARBA00010617"/>
    </source>
</evidence>
<evidence type="ECO:0000256" key="3">
    <source>
        <dbReference type="ARBA" id="ARBA00023002"/>
    </source>
</evidence>
<dbReference type="EMBL" id="JAVRRF010000019">
    <property type="protein sequence ID" value="KAK5055797.1"/>
    <property type="molecule type" value="Genomic_DNA"/>
</dbReference>
<comment type="similarity">
    <text evidence="1">Belongs to the cytochrome P450 family.</text>
</comment>
<evidence type="ECO:0008006" key="8">
    <source>
        <dbReference type="Google" id="ProtNLM"/>
    </source>
</evidence>
<keyword evidence="2" id="KW-0479">Metal-binding</keyword>
<proteinExistence type="inferred from homology"/>
<dbReference type="PRINTS" id="PR00463">
    <property type="entry name" value="EP450I"/>
</dbReference>
<keyword evidence="4" id="KW-0408">Iron</keyword>
<protein>
    <recommendedName>
        <fullName evidence="8">Cytochrome P450</fullName>
    </recommendedName>
</protein>
<dbReference type="PANTHER" id="PTHR46300:SF5">
    <property type="entry name" value="CYTOCHROME P450"/>
    <property type="match status" value="1"/>
</dbReference>
<dbReference type="InterPro" id="IPR036396">
    <property type="entry name" value="Cyt_P450_sf"/>
</dbReference>
<keyword evidence="7" id="KW-1185">Reference proteome</keyword>
<organism evidence="6 7">
    <name type="scientific">Exophiala sideris</name>
    <dbReference type="NCBI Taxonomy" id="1016849"/>
    <lineage>
        <taxon>Eukaryota</taxon>
        <taxon>Fungi</taxon>
        <taxon>Dikarya</taxon>
        <taxon>Ascomycota</taxon>
        <taxon>Pezizomycotina</taxon>
        <taxon>Eurotiomycetes</taxon>
        <taxon>Chaetothyriomycetidae</taxon>
        <taxon>Chaetothyriales</taxon>
        <taxon>Herpotrichiellaceae</taxon>
        <taxon>Exophiala</taxon>
    </lineage>
</organism>
<dbReference type="InterPro" id="IPR001128">
    <property type="entry name" value="Cyt_P450"/>
</dbReference>
<dbReference type="InterPro" id="IPR050364">
    <property type="entry name" value="Cytochrome_P450_fung"/>
</dbReference>
<keyword evidence="5" id="KW-0732">Signal</keyword>
<keyword evidence="3" id="KW-0560">Oxidoreductase</keyword>
<dbReference type="Pfam" id="PF00067">
    <property type="entry name" value="p450"/>
    <property type="match status" value="1"/>
</dbReference>
<sequence length="533" mass="60786">MLSSLAILVLLVLLYVILGRKGNWPDGPRGPFMFGTLQQKKKKLHWNQELASHIPQYGDFFSINMGKAKVVVLSSPTAVDDLIVKRGQKYSSRPSSSPTGRIVAQSRLGQTPYGEEFRRHRKLVHSILGMQNAKIFMPYQEYESRQVLKNLLDQPTTFYTEVHRYSASVTFSLLLGARFVSPDTKIPREIQNKMYEMFAATRPGYWFADRVPLLNYLPDALAPWRAKAHRIFDHLIEFWGVFYDSMEERIKKGDAPDCFIKRFSESPEVVDFTEIDRRIVLSELLSAGAETTATNLQWFFKAAVLYPEAVKKAQQELDEVIGRDRLPTWEDRQQLPYIVAFVNELHRWGSPSPLAFYHATSEADTYRGKTIPAQTTVIYNAGAIHHSDIYYRHHKDFIPERFLPEKDTRHMPNYAHAQMHYGYGVGRRECPGKHVAESSLFIVISRILWAFDIGTGSHPLPGPETAGSIPILAPAKFHCVVTPRDQSTANKIGEEAKYQDPSLRVEDAAQYEDDVAKVVARQKAEALGVKEWI</sequence>
<accession>A0ABR0J4C3</accession>
<dbReference type="PANTHER" id="PTHR46300">
    <property type="entry name" value="P450, PUTATIVE (EUROFUNG)-RELATED-RELATED"/>
    <property type="match status" value="1"/>
</dbReference>
<evidence type="ECO:0000313" key="7">
    <source>
        <dbReference type="Proteomes" id="UP001345691"/>
    </source>
</evidence>
<evidence type="ECO:0000256" key="4">
    <source>
        <dbReference type="ARBA" id="ARBA00023004"/>
    </source>
</evidence>
<dbReference type="InterPro" id="IPR002401">
    <property type="entry name" value="Cyt_P450_E_grp-I"/>
</dbReference>
<dbReference type="CDD" id="cd11065">
    <property type="entry name" value="CYP64-like"/>
    <property type="match status" value="1"/>
</dbReference>
<evidence type="ECO:0000256" key="5">
    <source>
        <dbReference type="SAM" id="SignalP"/>
    </source>
</evidence>
<feature type="chain" id="PRO_5046105146" description="Cytochrome P450" evidence="5">
    <location>
        <begin position="20"/>
        <end position="533"/>
    </location>
</feature>
<gene>
    <name evidence="6" type="ORF">LTR69_008172</name>
</gene>
<dbReference type="SUPFAM" id="SSF48264">
    <property type="entry name" value="Cytochrome P450"/>
    <property type="match status" value="1"/>
</dbReference>
<name>A0ABR0J4C3_9EURO</name>